<feature type="region of interest" description="Disordered" evidence="8">
    <location>
        <begin position="1"/>
        <end position="59"/>
    </location>
</feature>
<evidence type="ECO:0000256" key="6">
    <source>
        <dbReference type="ARBA" id="ARBA00022855"/>
    </source>
</evidence>
<dbReference type="InterPro" id="IPR045716">
    <property type="entry name" value="CHRDL_1/2_C"/>
</dbReference>
<feature type="domain" description="VWFC" evidence="9">
    <location>
        <begin position="240"/>
        <end position="306"/>
    </location>
</feature>
<name>A0A5F9CJ92_RABIT</name>
<dbReference type="GO" id="GO:0048731">
    <property type="term" value="P:system development"/>
    <property type="evidence" value="ECO:0007669"/>
    <property type="project" value="UniProtKB-ARBA"/>
</dbReference>
<feature type="region of interest" description="Disordered" evidence="8">
    <location>
        <begin position="313"/>
        <end position="363"/>
    </location>
</feature>
<dbReference type="GO" id="GO:0030514">
    <property type="term" value="P:negative regulation of BMP signaling pathway"/>
    <property type="evidence" value="ECO:0007669"/>
    <property type="project" value="TreeGrafter"/>
</dbReference>
<dbReference type="GO" id="GO:0030154">
    <property type="term" value="P:cell differentiation"/>
    <property type="evidence" value="ECO:0007669"/>
    <property type="project" value="TreeGrafter"/>
</dbReference>
<dbReference type="InParanoid" id="A0A5F9CJ92"/>
<dbReference type="InterPro" id="IPR001007">
    <property type="entry name" value="VWF_dom"/>
</dbReference>
<evidence type="ECO:0000256" key="1">
    <source>
        <dbReference type="ARBA" id="ARBA00004613"/>
    </source>
</evidence>
<dbReference type="Pfam" id="PF19548">
    <property type="entry name" value="CHRDL_1_2_C"/>
    <property type="match status" value="1"/>
</dbReference>
<dbReference type="Proteomes" id="UP000001811">
    <property type="component" value="Chromosome 1"/>
</dbReference>
<dbReference type="Pfam" id="PF00093">
    <property type="entry name" value="VWC"/>
    <property type="match status" value="3"/>
</dbReference>
<protein>
    <submittedName>
        <fullName evidence="10">Chordin like 2</fullName>
    </submittedName>
</protein>
<keyword evidence="4" id="KW-0732">Signal</keyword>
<dbReference type="EMBL" id="AAGW02008211">
    <property type="status" value="NOT_ANNOTATED_CDS"/>
    <property type="molecule type" value="Genomic_DNA"/>
</dbReference>
<dbReference type="AlphaFoldDB" id="A0A5F9CJ92"/>
<organism evidence="10 11">
    <name type="scientific">Oryctolagus cuniculus</name>
    <name type="common">Rabbit</name>
    <dbReference type="NCBI Taxonomy" id="9986"/>
    <lineage>
        <taxon>Eukaryota</taxon>
        <taxon>Metazoa</taxon>
        <taxon>Chordata</taxon>
        <taxon>Craniata</taxon>
        <taxon>Vertebrata</taxon>
        <taxon>Euteleostomi</taxon>
        <taxon>Mammalia</taxon>
        <taxon>Eutheria</taxon>
        <taxon>Euarchontoglires</taxon>
        <taxon>Glires</taxon>
        <taxon>Lagomorpha</taxon>
        <taxon>Leporidae</taxon>
        <taxon>Oryctolagus</taxon>
    </lineage>
</organism>
<reference evidence="10 11" key="1">
    <citation type="journal article" date="2011" name="Nature">
        <title>A high-resolution map of human evolutionary constraint using 29 mammals.</title>
        <authorList>
            <person name="Lindblad-Toh K."/>
            <person name="Garber M."/>
            <person name="Zuk O."/>
            <person name="Lin M.F."/>
            <person name="Parker B.J."/>
            <person name="Washietl S."/>
            <person name="Kheradpour P."/>
            <person name="Ernst J."/>
            <person name="Jordan G."/>
            <person name="Mauceli E."/>
            <person name="Ward L.D."/>
            <person name="Lowe C.B."/>
            <person name="Holloway A.K."/>
            <person name="Clamp M."/>
            <person name="Gnerre S."/>
            <person name="Alfoldi J."/>
            <person name="Beal K."/>
            <person name="Chang J."/>
            <person name="Clawson H."/>
            <person name="Cuff J."/>
            <person name="Di Palma F."/>
            <person name="Fitzgerald S."/>
            <person name="Flicek P."/>
            <person name="Guttman M."/>
            <person name="Hubisz M.J."/>
            <person name="Jaffe D.B."/>
            <person name="Jungreis I."/>
            <person name="Kent W.J."/>
            <person name="Kostka D."/>
            <person name="Lara M."/>
            <person name="Martins A.L."/>
            <person name="Massingham T."/>
            <person name="Moltke I."/>
            <person name="Raney B.J."/>
            <person name="Rasmussen M.D."/>
            <person name="Robinson J."/>
            <person name="Stark A."/>
            <person name="Vilella A.J."/>
            <person name="Wen J."/>
            <person name="Xie X."/>
            <person name="Zody M.C."/>
            <person name="Baldwin J."/>
            <person name="Bloom T."/>
            <person name="Chin C.W."/>
            <person name="Heiman D."/>
            <person name="Nicol R."/>
            <person name="Nusbaum C."/>
            <person name="Young S."/>
            <person name="Wilkinson J."/>
            <person name="Worley K.C."/>
            <person name="Kovar C.L."/>
            <person name="Muzny D.M."/>
            <person name="Gibbs R.A."/>
            <person name="Cree A."/>
            <person name="Dihn H.H."/>
            <person name="Fowler G."/>
            <person name="Jhangiani S."/>
            <person name="Joshi V."/>
            <person name="Lee S."/>
            <person name="Lewis L.R."/>
            <person name="Nazareth L.V."/>
            <person name="Okwuonu G."/>
            <person name="Santibanez J."/>
            <person name="Warren W.C."/>
            <person name="Mardis E.R."/>
            <person name="Weinstock G.M."/>
            <person name="Wilson R.K."/>
            <person name="Delehaunty K."/>
            <person name="Dooling D."/>
            <person name="Fronik C."/>
            <person name="Fulton L."/>
            <person name="Fulton B."/>
            <person name="Graves T."/>
            <person name="Minx P."/>
            <person name="Sodergren E."/>
            <person name="Birney E."/>
            <person name="Margulies E.H."/>
            <person name="Herrero J."/>
            <person name="Green E.D."/>
            <person name="Haussler D."/>
            <person name="Siepel A."/>
            <person name="Goldman N."/>
            <person name="Pollard K.S."/>
            <person name="Pedersen J.S."/>
            <person name="Lander E.S."/>
            <person name="Kellis M."/>
        </authorList>
    </citation>
    <scope>NUCLEOTIDE SEQUENCE [LARGE SCALE GENOMIC DNA]</scope>
    <source>
        <strain evidence="10 11">Thorbecke inbred</strain>
    </source>
</reference>
<evidence type="ECO:0000256" key="7">
    <source>
        <dbReference type="ARBA" id="ARBA00023180"/>
    </source>
</evidence>
<dbReference type="SMR" id="A0A5F9CJ92"/>
<reference evidence="10" key="2">
    <citation type="submission" date="2025-08" db="UniProtKB">
        <authorList>
            <consortium name="Ensembl"/>
        </authorList>
    </citation>
    <scope>IDENTIFICATION</scope>
    <source>
        <strain evidence="10">Thorbecke</strain>
    </source>
</reference>
<dbReference type="PROSITE" id="PS50184">
    <property type="entry name" value="VWFC_2"/>
    <property type="match status" value="3"/>
</dbReference>
<reference evidence="10" key="3">
    <citation type="submission" date="2025-09" db="UniProtKB">
        <authorList>
            <consortium name="Ensembl"/>
        </authorList>
    </citation>
    <scope>IDENTIFICATION</scope>
    <source>
        <strain evidence="10">Thorbecke</strain>
    </source>
</reference>
<accession>A0A5F9CJ92</accession>
<keyword evidence="6" id="KW-0892">Osteogenesis</keyword>
<comment type="subcellular location">
    <subcellularLocation>
        <location evidence="1">Secreted</location>
    </subcellularLocation>
</comment>
<keyword evidence="2" id="KW-0217">Developmental protein</keyword>
<dbReference type="Bgee" id="ENSOCUG00000022782">
    <property type="expression patterns" value="Expressed in uterus and 9 other cell types or tissues"/>
</dbReference>
<keyword evidence="11" id="KW-1185">Reference proteome</keyword>
<keyword evidence="3" id="KW-0964">Secreted</keyword>
<dbReference type="FunFam" id="2.10.70.10:FF:000005">
    <property type="entry name" value="Chordin-like 1, isoform CRA_c"/>
    <property type="match status" value="2"/>
</dbReference>
<dbReference type="FunCoup" id="A0A5F9CJ92">
    <property type="interactions" value="1"/>
</dbReference>
<evidence type="ECO:0000313" key="11">
    <source>
        <dbReference type="Proteomes" id="UP000001811"/>
    </source>
</evidence>
<dbReference type="Gene3D" id="2.10.70.10">
    <property type="entry name" value="Complement Module, domain 1"/>
    <property type="match status" value="2"/>
</dbReference>
<keyword evidence="5" id="KW-0677">Repeat</keyword>
<dbReference type="PANTHER" id="PTHR46303:SF3">
    <property type="entry name" value="CHORDIN-LIKE PROTEIN 2"/>
    <property type="match status" value="1"/>
</dbReference>
<evidence type="ECO:0000256" key="2">
    <source>
        <dbReference type="ARBA" id="ARBA00022473"/>
    </source>
</evidence>
<dbReference type="PANTHER" id="PTHR46303">
    <property type="entry name" value="VWFC DOMAIN-CONTAINING PROTEIN"/>
    <property type="match status" value="1"/>
</dbReference>
<dbReference type="EMBL" id="AAGW02008212">
    <property type="status" value="NOT_ANNOTATED_CDS"/>
    <property type="molecule type" value="Genomic_DNA"/>
</dbReference>
<feature type="domain" description="VWFC" evidence="9">
    <location>
        <begin position="383"/>
        <end position="448"/>
    </location>
</feature>
<dbReference type="GeneTree" id="ENSGT00940000161241"/>
<evidence type="ECO:0000256" key="4">
    <source>
        <dbReference type="ARBA" id="ARBA00022729"/>
    </source>
</evidence>
<feature type="region of interest" description="Disordered" evidence="8">
    <location>
        <begin position="565"/>
        <end position="586"/>
    </location>
</feature>
<dbReference type="InterPro" id="IPR045717">
    <property type="entry name" value="CHRDL1/2"/>
</dbReference>
<feature type="domain" description="VWFC" evidence="9">
    <location>
        <begin position="162"/>
        <end position="227"/>
    </location>
</feature>
<proteinExistence type="predicted"/>
<dbReference type="GO" id="GO:0001503">
    <property type="term" value="P:ossification"/>
    <property type="evidence" value="ECO:0007669"/>
    <property type="project" value="UniProtKB-KW"/>
</dbReference>
<evidence type="ECO:0000256" key="5">
    <source>
        <dbReference type="ARBA" id="ARBA00022737"/>
    </source>
</evidence>
<dbReference type="PROSITE" id="PS01208">
    <property type="entry name" value="VWFC_1"/>
    <property type="match status" value="2"/>
</dbReference>
<sequence length="637" mass="68657">MRPSAAPGALGVHSRPALSLPRGRRAAAVPPRDPEPREQGAPAPRGAPRRPPRSPLCRRLGSLAPSPAACCVRSGRTVLRLRAPLPPGSGGSLHRALTAPALPRQSPLAVCRRPDPGPGRMVPEVRVLPSLLGLALLWFPLDSQARARLETSERPGRPGPDMFCLFHGKRYSPGESWHPYLEPQGLMYCLRCTCSESAHVNCYRLHCPPVHCPQPVTEPQQCCPRCVEPHTPSGLRAAPKSCQHNGTTYQHGEIFSAHELFPARLPNQCVVCSCTEGQIYCGLTTCPEPGCPTPLPLPDSCCQACTDGASEQPAEDASAELSHHGARQSQDPCAGDGARKRGPGTPAPTTGLSPPLGFLPRHFRPKGAGSTTVKIVLKEKHKKACVHGGKTYSHGEVWHPAFRSFGPLPCILCTCQDGHQDCQRVTCPTEYPCGRPEKVAGKCCKICPEDKADPGHSDVRFSRCPKTPGRVLVHTAISPSPDSLQRFALEHEASDQVDIYLWRLVKGIFHLIQIKRVRKQDFQKEAQNFRLLSGTHEGGALGLRAAGPGAGSSQLLCRRRGGGGGRRAAVGHRRQFPEQESSGRLGQRFPNSVQELEAEAELPGFGLQGGGGGRGYRRGVQVSETVLPTLCLLQRLS</sequence>
<keyword evidence="7" id="KW-0325">Glycoprotein</keyword>
<evidence type="ECO:0000256" key="3">
    <source>
        <dbReference type="ARBA" id="ARBA00022525"/>
    </source>
</evidence>
<dbReference type="GO" id="GO:0036122">
    <property type="term" value="F:BMP binding"/>
    <property type="evidence" value="ECO:0007669"/>
    <property type="project" value="TreeGrafter"/>
</dbReference>
<dbReference type="SUPFAM" id="SSF57603">
    <property type="entry name" value="FnI-like domain"/>
    <property type="match status" value="3"/>
</dbReference>
<gene>
    <name evidence="10" type="primary">CHRDL2</name>
</gene>
<evidence type="ECO:0000313" key="10">
    <source>
        <dbReference type="Ensembl" id="ENSOCUP00000033667.1"/>
    </source>
</evidence>
<dbReference type="GO" id="GO:0005615">
    <property type="term" value="C:extracellular space"/>
    <property type="evidence" value="ECO:0007669"/>
    <property type="project" value="TreeGrafter"/>
</dbReference>
<dbReference type="STRING" id="9986.ENSOCUP00000033667"/>
<dbReference type="Ensembl" id="ENSOCUT00000043076.1">
    <property type="protein sequence ID" value="ENSOCUP00000033667.1"/>
    <property type="gene ID" value="ENSOCUG00000022782.3"/>
</dbReference>
<dbReference type="Gene3D" id="6.20.200.20">
    <property type="match status" value="1"/>
</dbReference>
<evidence type="ECO:0000259" key="9">
    <source>
        <dbReference type="PROSITE" id="PS50184"/>
    </source>
</evidence>
<dbReference type="SMART" id="SM00214">
    <property type="entry name" value="VWC"/>
    <property type="match status" value="3"/>
</dbReference>
<evidence type="ECO:0000256" key="8">
    <source>
        <dbReference type="SAM" id="MobiDB-lite"/>
    </source>
</evidence>